<keyword evidence="3" id="KW-1185">Reference proteome</keyword>
<keyword evidence="1" id="KW-0812">Transmembrane</keyword>
<keyword evidence="1" id="KW-1133">Transmembrane helix</keyword>
<organism evidence="2 3">
    <name type="scientific">Indibacter alkaliphilus (strain CCUG 57479 / KCTC 22604 / LW1)</name>
    <dbReference type="NCBI Taxonomy" id="1189612"/>
    <lineage>
        <taxon>Bacteria</taxon>
        <taxon>Pseudomonadati</taxon>
        <taxon>Bacteroidota</taxon>
        <taxon>Cytophagia</taxon>
        <taxon>Cytophagales</taxon>
        <taxon>Cyclobacteriaceae</taxon>
    </lineage>
</organism>
<evidence type="ECO:0000313" key="3">
    <source>
        <dbReference type="Proteomes" id="UP000006073"/>
    </source>
</evidence>
<dbReference type="Proteomes" id="UP000006073">
    <property type="component" value="Unassembled WGS sequence"/>
</dbReference>
<comment type="caution">
    <text evidence="2">The sequence shown here is derived from an EMBL/GenBank/DDBJ whole genome shotgun (WGS) entry which is preliminary data.</text>
</comment>
<proteinExistence type="predicted"/>
<gene>
    <name evidence="2" type="ORF">A33Q_1465</name>
</gene>
<name>S2E763_INDAL</name>
<keyword evidence="1" id="KW-0472">Membrane</keyword>
<accession>S2E763</accession>
<dbReference type="AlphaFoldDB" id="S2E763"/>
<dbReference type="EMBL" id="ALWO02000024">
    <property type="protein sequence ID" value="EOZ98103.1"/>
    <property type="molecule type" value="Genomic_DNA"/>
</dbReference>
<protein>
    <submittedName>
        <fullName evidence="2">Uncharacterized protein</fullName>
    </submittedName>
</protein>
<evidence type="ECO:0000313" key="2">
    <source>
        <dbReference type="EMBL" id="EOZ98103.1"/>
    </source>
</evidence>
<feature type="transmembrane region" description="Helical" evidence="1">
    <location>
        <begin position="15"/>
        <end position="38"/>
    </location>
</feature>
<sequence>MLQLVIFYKNPLNDAIYYLEKIGPGIWMFLIGIGLRILSKRNLSRIFEN</sequence>
<evidence type="ECO:0000256" key="1">
    <source>
        <dbReference type="SAM" id="Phobius"/>
    </source>
</evidence>
<reference evidence="2 3" key="1">
    <citation type="journal article" date="2013" name="Genome Announc.">
        <title>Draft Genome Sequence of Indibacter alkaliphilus Strain LW1T, Isolated from Lonar Lake, a Haloalkaline Lake in the Buldana District of Maharashtra, India.</title>
        <authorList>
            <person name="Singh A."/>
            <person name="Kumar Jangir P."/>
            <person name="Sharma R."/>
            <person name="Singh A."/>
            <person name="Kumar Pinnaka A."/>
            <person name="Shivaji S."/>
        </authorList>
    </citation>
    <scope>NUCLEOTIDE SEQUENCE [LARGE SCALE GENOMIC DNA]</scope>
    <source>
        <strain evidence="3">CCUG 57479 / KCTC 22604 / LW1</strain>
    </source>
</reference>